<comment type="caution">
    <text evidence="5">The sequence shown here is derived from an EMBL/GenBank/DDBJ whole genome shotgun (WGS) entry which is preliminary data.</text>
</comment>
<accession>A0A395JRT1</accession>
<dbReference type="PANTHER" id="PTHR44846:SF16">
    <property type="entry name" value="TRANSCRIPTIONAL REGULATOR PHNF-RELATED"/>
    <property type="match status" value="1"/>
</dbReference>
<dbReference type="InterPro" id="IPR050679">
    <property type="entry name" value="Bact_HTH_transcr_reg"/>
</dbReference>
<evidence type="ECO:0000313" key="5">
    <source>
        <dbReference type="EMBL" id="RBP53032.1"/>
    </source>
</evidence>
<dbReference type="InterPro" id="IPR028978">
    <property type="entry name" value="Chorismate_lyase_/UTRA_dom_sf"/>
</dbReference>
<evidence type="ECO:0000259" key="4">
    <source>
        <dbReference type="PROSITE" id="PS50949"/>
    </source>
</evidence>
<dbReference type="Pfam" id="PF00392">
    <property type="entry name" value="GntR"/>
    <property type="match status" value="1"/>
</dbReference>
<dbReference type="GO" id="GO:0003700">
    <property type="term" value="F:DNA-binding transcription factor activity"/>
    <property type="evidence" value="ECO:0007669"/>
    <property type="project" value="InterPro"/>
</dbReference>
<evidence type="ECO:0000256" key="2">
    <source>
        <dbReference type="ARBA" id="ARBA00023125"/>
    </source>
</evidence>
<dbReference type="CDD" id="cd07377">
    <property type="entry name" value="WHTH_GntR"/>
    <property type="match status" value="1"/>
</dbReference>
<evidence type="ECO:0000256" key="3">
    <source>
        <dbReference type="ARBA" id="ARBA00023163"/>
    </source>
</evidence>
<organism evidence="5 6">
    <name type="scientific">Arenicella xantha</name>
    <dbReference type="NCBI Taxonomy" id="644221"/>
    <lineage>
        <taxon>Bacteria</taxon>
        <taxon>Pseudomonadati</taxon>
        <taxon>Pseudomonadota</taxon>
        <taxon>Gammaproteobacteria</taxon>
        <taxon>Arenicellales</taxon>
        <taxon>Arenicellaceae</taxon>
        <taxon>Arenicella</taxon>
    </lineage>
</organism>
<dbReference type="SUPFAM" id="SSF46785">
    <property type="entry name" value="Winged helix' DNA-binding domain"/>
    <property type="match status" value="1"/>
</dbReference>
<keyword evidence="3" id="KW-0804">Transcription</keyword>
<dbReference type="SMART" id="SM00345">
    <property type="entry name" value="HTH_GNTR"/>
    <property type="match status" value="1"/>
</dbReference>
<dbReference type="InParanoid" id="A0A395JRT1"/>
<dbReference type="AlphaFoldDB" id="A0A395JRT1"/>
<dbReference type="Proteomes" id="UP000253083">
    <property type="component" value="Unassembled WGS sequence"/>
</dbReference>
<dbReference type="PANTHER" id="PTHR44846">
    <property type="entry name" value="MANNOSYL-D-GLYCERATE TRANSPORT/METABOLISM SYSTEM REPRESSOR MNGR-RELATED"/>
    <property type="match status" value="1"/>
</dbReference>
<protein>
    <submittedName>
        <fullName evidence="5">GntR family transcriptional regulator (Histidine utilization repressor-like)</fullName>
    </submittedName>
</protein>
<dbReference type="InterPro" id="IPR000524">
    <property type="entry name" value="Tscrpt_reg_HTH_GntR"/>
</dbReference>
<keyword evidence="2" id="KW-0238">DNA-binding</keyword>
<dbReference type="InterPro" id="IPR036390">
    <property type="entry name" value="WH_DNA-bd_sf"/>
</dbReference>
<evidence type="ECO:0000313" key="6">
    <source>
        <dbReference type="Proteomes" id="UP000253083"/>
    </source>
</evidence>
<dbReference type="SMART" id="SM00866">
    <property type="entry name" value="UTRA"/>
    <property type="match status" value="1"/>
</dbReference>
<feature type="domain" description="HTH gntR-type" evidence="4">
    <location>
        <begin position="1"/>
        <end position="49"/>
    </location>
</feature>
<dbReference type="GO" id="GO:0003677">
    <property type="term" value="F:DNA binding"/>
    <property type="evidence" value="ECO:0007669"/>
    <property type="project" value="UniProtKB-KW"/>
</dbReference>
<name>A0A395JRT1_9GAMM</name>
<dbReference type="SUPFAM" id="SSF64288">
    <property type="entry name" value="Chorismate lyase-like"/>
    <property type="match status" value="1"/>
</dbReference>
<dbReference type="Pfam" id="PF07702">
    <property type="entry name" value="UTRA"/>
    <property type="match status" value="1"/>
</dbReference>
<dbReference type="Gene3D" id="3.40.1410.10">
    <property type="entry name" value="Chorismate lyase-like"/>
    <property type="match status" value="1"/>
</dbReference>
<dbReference type="PRINTS" id="PR00035">
    <property type="entry name" value="HTHGNTR"/>
</dbReference>
<dbReference type="InterPro" id="IPR011663">
    <property type="entry name" value="UTRA"/>
</dbReference>
<keyword evidence="1" id="KW-0805">Transcription regulation</keyword>
<reference evidence="5 6" key="1">
    <citation type="submission" date="2018-06" db="EMBL/GenBank/DDBJ databases">
        <title>Genomic Encyclopedia of Type Strains, Phase IV (KMG-IV): sequencing the most valuable type-strain genomes for metagenomic binning, comparative biology and taxonomic classification.</title>
        <authorList>
            <person name="Goeker M."/>
        </authorList>
    </citation>
    <scope>NUCLEOTIDE SEQUENCE [LARGE SCALE GENOMIC DNA]</scope>
    <source>
        <strain evidence="5 6">DSM 24032</strain>
    </source>
</reference>
<dbReference type="EMBL" id="QNRT01000001">
    <property type="protein sequence ID" value="RBP53032.1"/>
    <property type="molecule type" value="Genomic_DNA"/>
</dbReference>
<dbReference type="Gene3D" id="1.10.10.10">
    <property type="entry name" value="Winged helix-like DNA-binding domain superfamily/Winged helix DNA-binding domain"/>
    <property type="match status" value="1"/>
</dbReference>
<dbReference type="InterPro" id="IPR036388">
    <property type="entry name" value="WH-like_DNA-bd_sf"/>
</dbReference>
<gene>
    <name evidence="5" type="ORF">DFR28_101417</name>
</gene>
<dbReference type="PROSITE" id="PS50949">
    <property type="entry name" value="HTH_GNTR"/>
    <property type="match status" value="1"/>
</dbReference>
<proteinExistence type="predicted"/>
<sequence length="216" mass="24159">MPGHKVASENKLSETFSVSRMTARRALDELSEAGFLFRSQGLGTFVADHRPMSSMVEIRNIAEEIRQRGHVCTVQVVAMVETEANADQAHWMGVKEASPLFRSVLVYFENAQAIQFEDRLVSPRLVPEYLLQDFSATTPNEYLSQVAPLTEADHIVEAILPSNVTAYSLADLLQIEAQAPCLKVTRRTYSKRGIVSFAHLIHPGERYRLGGHLNFS</sequence>
<keyword evidence="6" id="KW-1185">Reference proteome</keyword>
<evidence type="ECO:0000256" key="1">
    <source>
        <dbReference type="ARBA" id="ARBA00023015"/>
    </source>
</evidence>